<keyword evidence="3" id="KW-1185">Reference proteome</keyword>
<name>A0A915Q5T6_9BILA</name>
<evidence type="ECO:0000259" key="2">
    <source>
        <dbReference type="Pfam" id="PF04155"/>
    </source>
</evidence>
<dbReference type="AlphaFoldDB" id="A0A915Q5T6"/>
<dbReference type="InterPro" id="IPR007284">
    <property type="entry name" value="Ground-like_dom"/>
</dbReference>
<protein>
    <submittedName>
        <fullName evidence="4">Ground-like domain-containing protein</fullName>
    </submittedName>
</protein>
<keyword evidence="1" id="KW-0732">Signal</keyword>
<accession>A0A915Q5T6</accession>
<dbReference type="Proteomes" id="UP000887581">
    <property type="component" value="Unplaced"/>
</dbReference>
<sequence length="306" mass="34421">MEKKIAILFEFILLLPFSKTTSSDQCCFLSKLPASFCKAYCANNNDKLSLLPLPTSSFAPVSPYLPLLPTMNEHSYQTNSLLRPIPPVYPIQQLPFHLSNSYPSPQQLLYESDQSYVPVISQVIPEQQRIQLSQEQHALLPSVSVHSFSDGSSKRIQQLSVPIKKMAQSKKKSRFGSNTSISRLKFVDKTRNMNDKEVADLLDAIEEFRNQTLQIHESTKPVPISSLVITDDSECNSNVLKTILFENIGKDLNATKRLIQIVAESQFGGHFNVICSKNDFSFLTNTELFCQATKGDVSCYAYRLLS</sequence>
<dbReference type="Pfam" id="PF04155">
    <property type="entry name" value="Ground-like"/>
    <property type="match status" value="1"/>
</dbReference>
<feature type="signal peptide" evidence="1">
    <location>
        <begin position="1"/>
        <end position="22"/>
    </location>
</feature>
<feature type="domain" description="Ground-like" evidence="2">
    <location>
        <begin position="232"/>
        <end position="302"/>
    </location>
</feature>
<evidence type="ECO:0000313" key="3">
    <source>
        <dbReference type="Proteomes" id="UP000887581"/>
    </source>
</evidence>
<dbReference type="WBParaSite" id="sdigi.contig83.g3921.t1">
    <property type="protein sequence ID" value="sdigi.contig83.g3921.t1"/>
    <property type="gene ID" value="sdigi.contig83.g3921"/>
</dbReference>
<proteinExistence type="predicted"/>
<feature type="chain" id="PRO_5037641097" evidence="1">
    <location>
        <begin position="23"/>
        <end position="306"/>
    </location>
</feature>
<evidence type="ECO:0000256" key="1">
    <source>
        <dbReference type="SAM" id="SignalP"/>
    </source>
</evidence>
<evidence type="ECO:0000313" key="4">
    <source>
        <dbReference type="WBParaSite" id="sdigi.contig83.g3921.t1"/>
    </source>
</evidence>
<reference evidence="4" key="1">
    <citation type="submission" date="2022-11" db="UniProtKB">
        <authorList>
            <consortium name="WormBaseParasite"/>
        </authorList>
    </citation>
    <scope>IDENTIFICATION</scope>
</reference>
<organism evidence="3 4">
    <name type="scientific">Setaria digitata</name>
    <dbReference type="NCBI Taxonomy" id="48799"/>
    <lineage>
        <taxon>Eukaryota</taxon>
        <taxon>Metazoa</taxon>
        <taxon>Ecdysozoa</taxon>
        <taxon>Nematoda</taxon>
        <taxon>Chromadorea</taxon>
        <taxon>Rhabditida</taxon>
        <taxon>Spirurina</taxon>
        <taxon>Spiruromorpha</taxon>
        <taxon>Filarioidea</taxon>
        <taxon>Setariidae</taxon>
        <taxon>Setaria</taxon>
    </lineage>
</organism>